<proteinExistence type="predicted"/>
<sequence>MYQLTAPEPILPVSTLSGLPVCRFHIRTVPSLDPDANNITYQLFILPNHSLSFPTVSFWQQSFIFFKDSLHFLS</sequence>
<reference evidence="2" key="1">
    <citation type="submission" date="2017-01" db="EMBL/GenBank/DDBJ databases">
        <authorList>
            <person name="Wang Y."/>
            <person name="White M."/>
            <person name="Kvist S."/>
            <person name="Moncalvo J.-M."/>
        </authorList>
    </citation>
    <scope>NUCLEOTIDE SEQUENCE [LARGE SCALE GENOMIC DNA]</scope>
    <source>
        <strain evidence="2">COL-18-3</strain>
    </source>
</reference>
<evidence type="ECO:0000313" key="2">
    <source>
        <dbReference type="Proteomes" id="UP000188320"/>
    </source>
</evidence>
<organism evidence="1 2">
    <name type="scientific">Zancudomyces culisetae</name>
    <name type="common">Gut fungus</name>
    <name type="synonym">Smittium culisetae</name>
    <dbReference type="NCBI Taxonomy" id="1213189"/>
    <lineage>
        <taxon>Eukaryota</taxon>
        <taxon>Fungi</taxon>
        <taxon>Fungi incertae sedis</taxon>
        <taxon>Zoopagomycota</taxon>
        <taxon>Kickxellomycotina</taxon>
        <taxon>Harpellomycetes</taxon>
        <taxon>Harpellales</taxon>
        <taxon>Legeriomycetaceae</taxon>
        <taxon>Zancudomyces</taxon>
    </lineage>
</organism>
<keyword evidence="2" id="KW-1185">Reference proteome</keyword>
<comment type="caution">
    <text evidence="1">The sequence shown here is derived from an EMBL/GenBank/DDBJ whole genome shotgun (WGS) entry which is preliminary data.</text>
</comment>
<dbReference type="Proteomes" id="UP000188320">
    <property type="component" value="Unassembled WGS sequence"/>
</dbReference>
<dbReference type="AlphaFoldDB" id="A0A1R1PE11"/>
<protein>
    <submittedName>
        <fullName evidence="1">Uncharacterized protein</fullName>
    </submittedName>
</protein>
<accession>A0A1R1PE11</accession>
<name>A0A1R1PE11_ZANCU</name>
<gene>
    <name evidence="1" type="ORF">AX774_g7445</name>
</gene>
<dbReference type="EMBL" id="LSSK01001651">
    <property type="protein sequence ID" value="OMH79159.1"/>
    <property type="molecule type" value="Genomic_DNA"/>
</dbReference>
<evidence type="ECO:0000313" key="1">
    <source>
        <dbReference type="EMBL" id="OMH79159.1"/>
    </source>
</evidence>